<evidence type="ECO:0000313" key="2">
    <source>
        <dbReference type="Proteomes" id="UP000276309"/>
    </source>
</evidence>
<proteinExistence type="predicted"/>
<reference evidence="1 2" key="1">
    <citation type="submission" date="2018-08" db="EMBL/GenBank/DDBJ databases">
        <title>The reduced genetic potential of extracellular carbohydrate catabolism in Euzebyella marina RN62, a Flavobacteriia bacterium isolated from the hadal water.</title>
        <authorList>
            <person name="Xue C."/>
        </authorList>
    </citation>
    <scope>NUCLEOTIDE SEQUENCE [LARGE SCALE GENOMIC DNA]</scope>
    <source>
        <strain evidence="1 2">RN62</strain>
    </source>
</reference>
<dbReference type="Proteomes" id="UP000276309">
    <property type="component" value="Chromosome"/>
</dbReference>
<protein>
    <submittedName>
        <fullName evidence="1">Uncharacterized protein</fullName>
    </submittedName>
</protein>
<dbReference type="AlphaFoldDB" id="A0A3G2L3X9"/>
<accession>A0A3G2L3X9</accession>
<keyword evidence="2" id="KW-1185">Reference proteome</keyword>
<dbReference type="EMBL" id="CP032050">
    <property type="protein sequence ID" value="AYN66896.1"/>
    <property type="molecule type" value="Genomic_DNA"/>
</dbReference>
<dbReference type="KEGG" id="emar:D1013_05660"/>
<dbReference type="RefSeq" id="WP_121847947.1">
    <property type="nucleotide sequence ID" value="NZ_CP032050.1"/>
</dbReference>
<organism evidence="1 2">
    <name type="scientific">Euzebyella marina</name>
    <dbReference type="NCBI Taxonomy" id="1761453"/>
    <lineage>
        <taxon>Bacteria</taxon>
        <taxon>Pseudomonadati</taxon>
        <taxon>Bacteroidota</taxon>
        <taxon>Flavobacteriia</taxon>
        <taxon>Flavobacteriales</taxon>
        <taxon>Flavobacteriaceae</taxon>
        <taxon>Euzebyella</taxon>
    </lineage>
</organism>
<dbReference type="OrthoDB" id="1447223at2"/>
<name>A0A3G2L3X9_9FLAO</name>
<sequence>MKPNQLLTFILAILLYNSLIAQGIIKKESDITPSNFSSHSQQLNYYSQQSNEVVSNANINVVNKGVYIVQVGNNNNTNVSAQSQVSDIELKQYGHSNIIDLNLKAEFIDYTALQQGNNNLLLEYNLFDNKQLIERNIQQKGNNQNLVIHGRNSIADKMKITMNEGSQSLIIRNTN</sequence>
<gene>
    <name evidence="1" type="ORF">D1013_05660</name>
</gene>
<evidence type="ECO:0000313" key="1">
    <source>
        <dbReference type="EMBL" id="AYN66896.1"/>
    </source>
</evidence>